<evidence type="ECO:0000259" key="5">
    <source>
        <dbReference type="Pfam" id="PF01979"/>
    </source>
</evidence>
<dbReference type="RefSeq" id="WP_187332550.1">
    <property type="nucleotide sequence ID" value="NZ_CP060490.1"/>
</dbReference>
<keyword evidence="7" id="KW-1185">Reference proteome</keyword>
<dbReference type="Gene3D" id="3.20.20.140">
    <property type="entry name" value="Metal-dependent hydrolases"/>
    <property type="match status" value="1"/>
</dbReference>
<feature type="binding site" evidence="3">
    <location>
        <position position="227"/>
    </location>
    <ligand>
        <name>substrate</name>
    </ligand>
</feature>
<keyword evidence="1 4" id="KW-0479">Metal-binding</keyword>
<dbReference type="Pfam" id="PF01979">
    <property type="entry name" value="Amidohydro_1"/>
    <property type="match status" value="1"/>
</dbReference>
<dbReference type="Gene3D" id="2.30.40.10">
    <property type="entry name" value="Urease, subunit C, domain 1"/>
    <property type="match status" value="1"/>
</dbReference>
<dbReference type="Proteomes" id="UP000515960">
    <property type="component" value="Chromosome"/>
</dbReference>
<evidence type="ECO:0000313" key="7">
    <source>
        <dbReference type="Proteomes" id="UP000515960"/>
    </source>
</evidence>
<feature type="binding site" evidence="3">
    <location>
        <begin position="68"/>
        <end position="70"/>
    </location>
    <ligand>
        <name>substrate</name>
    </ligand>
</feature>
<comment type="PTM">
    <text evidence="1">Carboxylation allows a single lysine to coordinate two zinc ions.</text>
</comment>
<feature type="binding site" evidence="3">
    <location>
        <position position="99"/>
    </location>
    <ligand>
        <name>substrate</name>
    </ligand>
</feature>
<feature type="binding site" evidence="4">
    <location>
        <position position="61"/>
    </location>
    <ligand>
        <name>Zn(2+)</name>
        <dbReference type="ChEBI" id="CHEBI:29105"/>
        <label>1</label>
        <note>catalytic</note>
    </ligand>
</feature>
<evidence type="ECO:0000256" key="4">
    <source>
        <dbReference type="PIRSR" id="PIRSR001238-3"/>
    </source>
</evidence>
<comment type="function">
    <text evidence="1">Catalyzes the hydrolytic cleavage of a subset of L-isoaspartyl (L-beta-aspartyl) dipeptides. Used to degrade proteins damaged by L-isoaspartyl residues formation.</text>
</comment>
<sequence>MLLIRSADVYAPEHIGVRDLLIAQGAILAIEKHIDLRCSALKAEEIDASGLIACPGLVDQHLHAIGGGGEAGPYSRTPEVQLSTVVSSGVTTLIGVLGTDGTSRHSESLLAKVRALETEGISAYMLTGSYELPVHTMTGDIRRDIILIDKVLGVGEIALSDHRSSQPTLSELKRLVTQARLGGMLSGKAGVVQFHMGVGEAGLSMLFRLLDETEIPARHLIPTHINRSARLMEEGMAFAKRGGYIDLTSGIRSCDGFEGCVGPAAAIRLCLEGGVPMNHVTMSSDGNGSMAVHDEEGRVQRLLVVPQSSLLEELRAAVTEHAVPLETALGVCTRNAAEANGLYPAKGALRPGSDADLLLLNPDLTLSTVVARGRVMLHQGRLLARGTFE</sequence>
<dbReference type="GO" id="GO:0005737">
    <property type="term" value="C:cytoplasm"/>
    <property type="evidence" value="ECO:0007669"/>
    <property type="project" value="UniProtKB-SubCell"/>
</dbReference>
<keyword evidence="1" id="KW-0482">Metalloprotease</keyword>
<feature type="binding site" evidence="4">
    <location>
        <position position="224"/>
    </location>
    <ligand>
        <name>Zn(2+)</name>
        <dbReference type="ChEBI" id="CHEBI:29105"/>
        <label>2</label>
        <note>catalytic</note>
    </ligand>
</feature>
<dbReference type="GO" id="GO:0006508">
    <property type="term" value="P:proteolysis"/>
    <property type="evidence" value="ECO:0007669"/>
    <property type="project" value="UniProtKB-KW"/>
</dbReference>
<reference evidence="6 7" key="1">
    <citation type="submission" date="2020-08" db="EMBL/GenBank/DDBJ databases">
        <authorList>
            <person name="Liu C."/>
            <person name="Sun Q."/>
        </authorList>
    </citation>
    <scope>NUCLEOTIDE SEQUENCE [LARGE SCALE GENOMIC DNA]</scope>
    <source>
        <strain evidence="6 7">NSJ-62</strain>
    </source>
</reference>
<organism evidence="6 7">
    <name type="scientific">Oscillibacter hominis</name>
    <dbReference type="NCBI Taxonomy" id="2763056"/>
    <lineage>
        <taxon>Bacteria</taxon>
        <taxon>Bacillati</taxon>
        <taxon>Bacillota</taxon>
        <taxon>Clostridia</taxon>
        <taxon>Eubacteriales</taxon>
        <taxon>Oscillospiraceae</taxon>
        <taxon>Oscillibacter</taxon>
    </lineage>
</organism>
<comment type="similarity">
    <text evidence="1">Belongs to the peptidase M38 family.</text>
</comment>
<dbReference type="SUPFAM" id="SSF51338">
    <property type="entry name" value="Composite domain of metallo-dependent hydrolases"/>
    <property type="match status" value="1"/>
</dbReference>
<feature type="binding site" evidence="4">
    <location>
        <position position="285"/>
    </location>
    <ligand>
        <name>Zn(2+)</name>
        <dbReference type="ChEBI" id="CHEBI:29105"/>
        <label>1</label>
        <note>catalytic</note>
    </ligand>
</feature>
<dbReference type="EMBL" id="CP060490">
    <property type="protein sequence ID" value="QNL43970.1"/>
    <property type="molecule type" value="Genomic_DNA"/>
</dbReference>
<dbReference type="PANTHER" id="PTHR11647">
    <property type="entry name" value="HYDRANTOINASE/DIHYDROPYRIMIDINASE FAMILY MEMBER"/>
    <property type="match status" value="1"/>
</dbReference>
<feature type="binding site" evidence="3">
    <location>
        <position position="163"/>
    </location>
    <ligand>
        <name>substrate</name>
    </ligand>
</feature>
<dbReference type="GO" id="GO:0016810">
    <property type="term" value="F:hydrolase activity, acting on carbon-nitrogen (but not peptide) bonds"/>
    <property type="evidence" value="ECO:0007669"/>
    <property type="project" value="InterPro"/>
</dbReference>
<dbReference type="InterPro" id="IPR032466">
    <property type="entry name" value="Metal_Hydrolase"/>
</dbReference>
<comment type="subcellular location">
    <subcellularLocation>
        <location evidence="1">Cytoplasm</location>
    </subcellularLocation>
</comment>
<accession>A0A7G9B339</accession>
<name>A0A7G9B339_9FIRM</name>
<feature type="domain" description="Amidohydrolase-related" evidence="5">
    <location>
        <begin position="52"/>
        <end position="375"/>
    </location>
</feature>
<dbReference type="InterPro" id="IPR011059">
    <property type="entry name" value="Metal-dep_hydrolase_composite"/>
</dbReference>
<protein>
    <recommendedName>
        <fullName evidence="1">Isoaspartyl dipeptidase</fullName>
        <ecNumber evidence="1">3.4.19.-</ecNumber>
    </recommendedName>
</protein>
<evidence type="ECO:0000256" key="1">
    <source>
        <dbReference type="PIRNR" id="PIRNR001238"/>
    </source>
</evidence>
<dbReference type="PANTHER" id="PTHR11647:SF1">
    <property type="entry name" value="COLLAPSIN RESPONSE MEDIATOR PROTEIN"/>
    <property type="match status" value="1"/>
</dbReference>
<feature type="active site" description="Proton acceptor" evidence="2">
    <location>
        <position position="285"/>
    </location>
</feature>
<keyword evidence="1" id="KW-0645">Protease</keyword>
<dbReference type="InterPro" id="IPR006680">
    <property type="entry name" value="Amidohydro-rel"/>
</dbReference>
<dbReference type="NCBIfam" id="TIGR01975">
    <property type="entry name" value="isoAsp_dipep"/>
    <property type="match status" value="1"/>
</dbReference>
<evidence type="ECO:0000256" key="3">
    <source>
        <dbReference type="PIRSR" id="PIRSR001238-2"/>
    </source>
</evidence>
<dbReference type="InterPro" id="IPR010229">
    <property type="entry name" value="Pept_M38_dipep"/>
</dbReference>
<proteinExistence type="inferred from homology"/>
<dbReference type="KEGG" id="ohi:H8790_11040"/>
<feature type="binding site" evidence="4">
    <location>
        <position position="195"/>
    </location>
    <ligand>
        <name>Zn(2+)</name>
        <dbReference type="ChEBI" id="CHEBI:29105"/>
        <label>2</label>
        <note>catalytic</note>
    </ligand>
</feature>
<feature type="binding site" evidence="4">
    <location>
        <position position="63"/>
    </location>
    <ligand>
        <name>Zn(2+)</name>
        <dbReference type="ChEBI" id="CHEBI:29105"/>
        <label>1</label>
        <note>catalytic</note>
    </ligand>
</feature>
<dbReference type="PIRSF" id="PIRSF001238">
    <property type="entry name" value="IadA"/>
    <property type="match status" value="1"/>
</dbReference>
<dbReference type="InterPro" id="IPR050378">
    <property type="entry name" value="Metallo-dep_Hydrolases_sf"/>
</dbReference>
<dbReference type="AlphaFoldDB" id="A0A7G9B339"/>
<comment type="cofactor">
    <cofactor evidence="1 4">
        <name>Zn(2+)</name>
        <dbReference type="ChEBI" id="CHEBI:29105"/>
    </cofactor>
    <text evidence="1 4">Binds 2 Zn(2+) ions per subunit.</text>
</comment>
<dbReference type="GO" id="GO:0008237">
    <property type="term" value="F:metallopeptidase activity"/>
    <property type="evidence" value="ECO:0007669"/>
    <property type="project" value="UniProtKB-KW"/>
</dbReference>
<dbReference type="EC" id="3.4.19.-" evidence="1"/>
<evidence type="ECO:0000256" key="2">
    <source>
        <dbReference type="PIRSR" id="PIRSR001238-1"/>
    </source>
</evidence>
<evidence type="ECO:0000313" key="6">
    <source>
        <dbReference type="EMBL" id="QNL43970.1"/>
    </source>
</evidence>
<dbReference type="SUPFAM" id="SSF51556">
    <property type="entry name" value="Metallo-dependent hydrolases"/>
    <property type="match status" value="1"/>
</dbReference>
<dbReference type="GO" id="GO:0046872">
    <property type="term" value="F:metal ion binding"/>
    <property type="evidence" value="ECO:0007669"/>
    <property type="project" value="UniProtKB-KW"/>
</dbReference>
<keyword evidence="1 4" id="KW-0862">Zinc</keyword>
<keyword evidence="1 6" id="KW-0378">Hydrolase</keyword>
<gene>
    <name evidence="6" type="ORF">H8790_11040</name>
</gene>
<feature type="binding site" evidence="3">
    <location>
        <position position="130"/>
    </location>
    <ligand>
        <name>substrate</name>
    </ligand>
</feature>
<feature type="binding site" evidence="3">
    <location>
        <position position="289"/>
    </location>
    <ligand>
        <name>substrate</name>
    </ligand>
</feature>
<dbReference type="GO" id="GO:0008798">
    <property type="term" value="F:beta-aspartyl-peptidase activity"/>
    <property type="evidence" value="ECO:0007669"/>
    <property type="project" value="InterPro"/>
</dbReference>